<reference evidence="1 2" key="1">
    <citation type="journal article" date="2016" name="PLoS ONE">
        <title>Complete Genome Sequence and Comparative Genomics of a Novel Myxobacterium Myxococcus hansupus.</title>
        <authorList>
            <person name="Sharma G."/>
            <person name="Narwani T."/>
            <person name="Subramanian S."/>
        </authorList>
    </citation>
    <scope>NUCLEOTIDE SEQUENCE [LARGE SCALE GENOMIC DNA]</scope>
    <source>
        <strain evidence="2">mixupus</strain>
    </source>
</reference>
<dbReference type="GO" id="GO:0004519">
    <property type="term" value="F:endonuclease activity"/>
    <property type="evidence" value="ECO:0007669"/>
    <property type="project" value="UniProtKB-KW"/>
</dbReference>
<evidence type="ECO:0000313" key="1">
    <source>
        <dbReference type="EMBL" id="AKQ70578.1"/>
    </source>
</evidence>
<dbReference type="OrthoDB" id="2593273at2"/>
<dbReference type="eggNOG" id="COG1515">
    <property type="taxonomic scope" value="Bacteria"/>
</dbReference>
<dbReference type="STRING" id="1297742.A176_007490"/>
<dbReference type="KEGG" id="mym:A176_007490"/>
<accession>A0A0H4X9B4</accession>
<dbReference type="PATRIC" id="fig|1297742.4.peg.7620"/>
<evidence type="ECO:0000313" key="2">
    <source>
        <dbReference type="Proteomes" id="UP000009026"/>
    </source>
</evidence>
<dbReference type="RefSeq" id="WP_002633810.1">
    <property type="nucleotide sequence ID" value="NZ_CP012109.1"/>
</dbReference>
<sequence length="164" mass="18074">MLACLDVDYRPDLTVAACVLFRGWTDASESSHLVEHGPPAEPYEPGQFYRRELPHLLRVLARVEVPLEAVIVDGYVWLGEDRPGLGAHLYEALNREVPVIGVAKTAYVTTGPSVTVLRGQSLRPLFVGAAGMDVKVAAEHIRRMHGPSRSPTLLKRVDHLCRTS</sequence>
<organism evidence="1 2">
    <name type="scientific">Pseudomyxococcus hansupus</name>
    <dbReference type="NCBI Taxonomy" id="1297742"/>
    <lineage>
        <taxon>Bacteria</taxon>
        <taxon>Pseudomonadati</taxon>
        <taxon>Myxococcota</taxon>
        <taxon>Myxococcia</taxon>
        <taxon>Myxococcales</taxon>
        <taxon>Cystobacterineae</taxon>
        <taxon>Myxococcaceae</taxon>
        <taxon>Pseudomyxococcus</taxon>
    </lineage>
</organism>
<dbReference type="GO" id="GO:0006281">
    <property type="term" value="P:DNA repair"/>
    <property type="evidence" value="ECO:0007669"/>
    <property type="project" value="InterPro"/>
</dbReference>
<keyword evidence="1" id="KW-0540">Nuclease</keyword>
<dbReference type="InterPro" id="IPR007581">
    <property type="entry name" value="Endonuclease-V"/>
</dbReference>
<dbReference type="Pfam" id="PF04493">
    <property type="entry name" value="Endonuclease_5"/>
    <property type="match status" value="1"/>
</dbReference>
<keyword evidence="1" id="KW-0255">Endonuclease</keyword>
<dbReference type="EMBL" id="CP012109">
    <property type="protein sequence ID" value="AKQ70578.1"/>
    <property type="molecule type" value="Genomic_DNA"/>
</dbReference>
<keyword evidence="2" id="KW-1185">Reference proteome</keyword>
<protein>
    <submittedName>
        <fullName evidence="1">Endonuclease V</fullName>
    </submittedName>
</protein>
<name>A0A0H4X9B4_9BACT</name>
<dbReference type="AlphaFoldDB" id="A0A0H4X9B4"/>
<dbReference type="Gene3D" id="3.30.2170.10">
    <property type="entry name" value="archaeoglobus fulgidus dsm 4304 superfamily"/>
    <property type="match status" value="1"/>
</dbReference>
<keyword evidence="1" id="KW-0378">Hydrolase</keyword>
<proteinExistence type="predicted"/>
<gene>
    <name evidence="1" type="ORF">A176_007490</name>
</gene>
<dbReference type="Proteomes" id="UP000009026">
    <property type="component" value="Chromosome"/>
</dbReference>